<dbReference type="AlphaFoldDB" id="A0A0F9QLE6"/>
<dbReference type="EMBL" id="LAZR01001417">
    <property type="protein sequence ID" value="KKN45000.1"/>
    <property type="molecule type" value="Genomic_DNA"/>
</dbReference>
<accession>A0A0F9QLE6</accession>
<name>A0A0F9QLE6_9ZZZZ</name>
<reference evidence="1" key="1">
    <citation type="journal article" date="2015" name="Nature">
        <title>Complex archaea that bridge the gap between prokaryotes and eukaryotes.</title>
        <authorList>
            <person name="Spang A."/>
            <person name="Saw J.H."/>
            <person name="Jorgensen S.L."/>
            <person name="Zaremba-Niedzwiedzka K."/>
            <person name="Martijn J."/>
            <person name="Lind A.E."/>
            <person name="van Eijk R."/>
            <person name="Schleper C."/>
            <person name="Guy L."/>
            <person name="Ettema T.J."/>
        </authorList>
    </citation>
    <scope>NUCLEOTIDE SEQUENCE</scope>
</reference>
<gene>
    <name evidence="1" type="ORF">LCGC14_0687610</name>
</gene>
<protein>
    <submittedName>
        <fullName evidence="1">Uncharacterized protein</fullName>
    </submittedName>
</protein>
<comment type="caution">
    <text evidence="1">The sequence shown here is derived from an EMBL/GenBank/DDBJ whole genome shotgun (WGS) entry which is preliminary data.</text>
</comment>
<sequence>MKFVKCKKPKGYVCTNLYFSNTNYADEYARTLDNEFLLKKAKQLEHPDLSKRKRKNLMFSKPNKYLLTKVGSKYLLWEQLN</sequence>
<proteinExistence type="predicted"/>
<evidence type="ECO:0000313" key="1">
    <source>
        <dbReference type="EMBL" id="KKN45000.1"/>
    </source>
</evidence>
<organism evidence="1">
    <name type="scientific">marine sediment metagenome</name>
    <dbReference type="NCBI Taxonomy" id="412755"/>
    <lineage>
        <taxon>unclassified sequences</taxon>
        <taxon>metagenomes</taxon>
        <taxon>ecological metagenomes</taxon>
    </lineage>
</organism>